<gene>
    <name evidence="1" type="ORF">COZ37_07480</name>
</gene>
<organism evidence="1 2">
    <name type="scientific">bacterium (Candidatus Ratteibacteria) CG_4_10_14_3_um_filter_41_18</name>
    <dbReference type="NCBI Taxonomy" id="2014287"/>
    <lineage>
        <taxon>Bacteria</taxon>
        <taxon>Candidatus Ratteibacteria</taxon>
    </lineage>
</organism>
<accession>A0A2M7M1C2</accession>
<evidence type="ECO:0000313" key="2">
    <source>
        <dbReference type="Proteomes" id="UP000229703"/>
    </source>
</evidence>
<dbReference type="Proteomes" id="UP000229703">
    <property type="component" value="Unassembled WGS sequence"/>
</dbReference>
<sequence>MKAHVFITNKDTFPVVRDNGFWGVGIGGIPDTFEKVIKENLKNGKKPYFGIGLHEISYLKNFPLPFGERVEG</sequence>
<protein>
    <submittedName>
        <fullName evidence="1">Uncharacterized protein</fullName>
    </submittedName>
</protein>
<dbReference type="EMBL" id="PFJK01000319">
    <property type="protein sequence ID" value="PIX76514.1"/>
    <property type="molecule type" value="Genomic_DNA"/>
</dbReference>
<comment type="caution">
    <text evidence="1">The sequence shown here is derived from an EMBL/GenBank/DDBJ whole genome shotgun (WGS) entry which is preliminary data.</text>
</comment>
<dbReference type="AlphaFoldDB" id="A0A2M7M1C2"/>
<proteinExistence type="predicted"/>
<evidence type="ECO:0000313" key="1">
    <source>
        <dbReference type="EMBL" id="PIX76514.1"/>
    </source>
</evidence>
<name>A0A2M7M1C2_9BACT</name>
<reference evidence="2" key="1">
    <citation type="submission" date="2017-09" db="EMBL/GenBank/DDBJ databases">
        <title>Depth-based differentiation of microbial function through sediment-hosted aquifers and enrichment of novel symbionts in the deep terrestrial subsurface.</title>
        <authorList>
            <person name="Probst A.J."/>
            <person name="Ladd B."/>
            <person name="Jarett J.K."/>
            <person name="Geller-Mcgrath D.E."/>
            <person name="Sieber C.M.K."/>
            <person name="Emerson J.B."/>
            <person name="Anantharaman K."/>
            <person name="Thomas B.C."/>
            <person name="Malmstrom R."/>
            <person name="Stieglmeier M."/>
            <person name="Klingl A."/>
            <person name="Woyke T."/>
            <person name="Ryan C.M."/>
            <person name="Banfield J.F."/>
        </authorList>
    </citation>
    <scope>NUCLEOTIDE SEQUENCE [LARGE SCALE GENOMIC DNA]</scope>
</reference>